<reference evidence="2" key="1">
    <citation type="submission" date="2016-10" db="EMBL/GenBank/DDBJ databases">
        <authorList>
            <person name="Varghese N."/>
            <person name="Submissions S."/>
        </authorList>
    </citation>
    <scope>NUCLEOTIDE SEQUENCE [LARGE SCALE GENOMIC DNA]</scope>
    <source>
        <strain evidence="2">DSM 45789</strain>
    </source>
</reference>
<evidence type="ECO:0000313" key="2">
    <source>
        <dbReference type="Proteomes" id="UP000198660"/>
    </source>
</evidence>
<dbReference type="RefSeq" id="WP_091838689.1">
    <property type="nucleotide sequence ID" value="NZ_FPAA01000012.1"/>
</dbReference>
<keyword evidence="2" id="KW-1185">Reference proteome</keyword>
<dbReference type="AlphaFoldDB" id="A0A1I6U058"/>
<dbReference type="EMBL" id="FPAA01000012">
    <property type="protein sequence ID" value="SFS94856.1"/>
    <property type="molecule type" value="Genomic_DNA"/>
</dbReference>
<protein>
    <submittedName>
        <fullName evidence="1">Uncharacterized protein</fullName>
    </submittedName>
</protein>
<organism evidence="1 2">
    <name type="scientific">Marininema halotolerans</name>
    <dbReference type="NCBI Taxonomy" id="1155944"/>
    <lineage>
        <taxon>Bacteria</taxon>
        <taxon>Bacillati</taxon>
        <taxon>Bacillota</taxon>
        <taxon>Bacilli</taxon>
        <taxon>Bacillales</taxon>
        <taxon>Thermoactinomycetaceae</taxon>
        <taxon>Marininema</taxon>
    </lineage>
</organism>
<sequence>MKGLHIKKLAMVSLVFGCVMIFATTPTFAAFTGYLICSREVTYLSKLDASKYRSVTLDMKEHDPQELIGLEVCKVASFSANKSCMTFDGSQNSVTVTLDNASEPYTIAINKSVVDVGIISGTFTLNDRE</sequence>
<dbReference type="Proteomes" id="UP000198660">
    <property type="component" value="Unassembled WGS sequence"/>
</dbReference>
<gene>
    <name evidence="1" type="ORF">SAMN05444972_11270</name>
</gene>
<accession>A0A1I6U058</accession>
<proteinExistence type="predicted"/>
<name>A0A1I6U058_9BACL</name>
<evidence type="ECO:0000313" key="1">
    <source>
        <dbReference type="EMBL" id="SFS94856.1"/>
    </source>
</evidence>